<name>A0ABT2KF49_9RHOB</name>
<keyword evidence="1" id="KW-0732">Signal</keyword>
<protein>
    <recommendedName>
        <fullName evidence="4">DUF4440 domain-containing protein</fullName>
    </recommendedName>
</protein>
<evidence type="ECO:0000313" key="2">
    <source>
        <dbReference type="EMBL" id="MCT4334444.1"/>
    </source>
</evidence>
<dbReference type="RefSeq" id="WP_260278358.1">
    <property type="nucleotide sequence ID" value="NZ_JANAVZ010000012.1"/>
</dbReference>
<accession>A0ABT2KF49</accession>
<dbReference type="EMBL" id="JANAVZ010000012">
    <property type="protein sequence ID" value="MCT4334444.1"/>
    <property type="molecule type" value="Genomic_DNA"/>
</dbReference>
<feature type="chain" id="PRO_5046585462" description="DUF4440 domain-containing protein" evidence="1">
    <location>
        <begin position="23"/>
        <end position="162"/>
    </location>
</feature>
<evidence type="ECO:0000313" key="3">
    <source>
        <dbReference type="Proteomes" id="UP001320702"/>
    </source>
</evidence>
<keyword evidence="3" id="KW-1185">Reference proteome</keyword>
<dbReference type="Proteomes" id="UP001320702">
    <property type="component" value="Unassembled WGS sequence"/>
</dbReference>
<evidence type="ECO:0008006" key="4">
    <source>
        <dbReference type="Google" id="ProtNLM"/>
    </source>
</evidence>
<organism evidence="2 3">
    <name type="scientific">Paracoccus maritimus</name>
    <dbReference type="NCBI Taxonomy" id="2933292"/>
    <lineage>
        <taxon>Bacteria</taxon>
        <taxon>Pseudomonadati</taxon>
        <taxon>Pseudomonadota</taxon>
        <taxon>Alphaproteobacteria</taxon>
        <taxon>Rhodobacterales</taxon>
        <taxon>Paracoccaceae</taxon>
        <taxon>Paracoccus</taxon>
    </lineage>
</organism>
<evidence type="ECO:0000256" key="1">
    <source>
        <dbReference type="SAM" id="SignalP"/>
    </source>
</evidence>
<gene>
    <name evidence="2" type="ORF">MU516_16420</name>
</gene>
<proteinExistence type="predicted"/>
<sequence>MVRHIATILLGALLLAATPFMAGNVNAQSQDDAPLVEESYATAVVRDVLTAVNHGNWTGNYTVLRDYASPDFALTNDPTRLAGLFTQLRVQRLDLLPVLVTDPVLLRTDLAEQQSQMRLTGYFPLQPQHVSFDLTFEREGSRWLLLAISVGAFDPIEEGETE</sequence>
<reference evidence="2 3" key="1">
    <citation type="submission" date="2022-04" db="EMBL/GenBank/DDBJ databases">
        <title>Paracoccus sp. YLB-12 draft genome sequence.</title>
        <authorList>
            <person name="Yu L."/>
        </authorList>
    </citation>
    <scope>NUCLEOTIDE SEQUENCE [LARGE SCALE GENOMIC DNA]</scope>
    <source>
        <strain evidence="2 3">YLB-12</strain>
    </source>
</reference>
<feature type="signal peptide" evidence="1">
    <location>
        <begin position="1"/>
        <end position="22"/>
    </location>
</feature>
<comment type="caution">
    <text evidence="2">The sequence shown here is derived from an EMBL/GenBank/DDBJ whole genome shotgun (WGS) entry which is preliminary data.</text>
</comment>